<evidence type="ECO:0000256" key="12">
    <source>
        <dbReference type="PIRSR" id="PIRSR601621-2"/>
    </source>
</evidence>
<feature type="disulfide bond" evidence="14">
    <location>
        <begin position="50"/>
        <end position="62"/>
    </location>
</feature>
<dbReference type="GO" id="GO:0042744">
    <property type="term" value="P:hydrogen peroxide catabolic process"/>
    <property type="evidence" value="ECO:0007669"/>
    <property type="project" value="TreeGrafter"/>
</dbReference>
<evidence type="ECO:0000256" key="2">
    <source>
        <dbReference type="ARBA" id="ARBA00022559"/>
    </source>
</evidence>
<sequence>MGLRRIGDLRAGMSRLRTSVQLRLPNDDDDVPDAAIILITAAPSSSGFKCRAGREVGQPECCRWFEVMDDLQDNLFHRSCGAEVRQSLRLQWHDAISYSLSQGPKSGGGADGSIIAFPEELTYHENIGLADIAARQRTFALEHNITFGDLVHFAGVVGLSNCAGAPNLRFLAGRANATQPAADGLVPAPFHSADTMLARMTDAGFSPAELVALLAGHSVATQHTIDPDVDGAPLDSTPHSFDHRFFAETVIKGTVCPGAALHKGEVLSSSRHQFRLQSDYALAHDPRTAPTWKAFAEDPEEMKKRFADAMEKLSVVGQEGAALVDCSDVISG</sequence>
<keyword evidence="4 12" id="KW-0479">Metal-binding</keyword>
<organism evidence="17 18">
    <name type="scientific">Phanerochaete sordida</name>
    <dbReference type="NCBI Taxonomy" id="48140"/>
    <lineage>
        <taxon>Eukaryota</taxon>
        <taxon>Fungi</taxon>
        <taxon>Dikarya</taxon>
        <taxon>Basidiomycota</taxon>
        <taxon>Agaricomycotina</taxon>
        <taxon>Agaricomycetes</taxon>
        <taxon>Polyporales</taxon>
        <taxon>Phanerochaetaceae</taxon>
        <taxon>Phanerochaete</taxon>
    </lineage>
</organism>
<proteinExistence type="inferred from homology"/>
<dbReference type="GO" id="GO:0000302">
    <property type="term" value="P:response to reactive oxygen species"/>
    <property type="evidence" value="ECO:0007669"/>
    <property type="project" value="TreeGrafter"/>
</dbReference>
<feature type="binding site" evidence="12">
    <location>
        <position position="242"/>
    </location>
    <ligand>
        <name>Ca(2+)</name>
        <dbReference type="ChEBI" id="CHEBI:29108"/>
        <label>2</label>
    </ligand>
</feature>
<dbReference type="InterPro" id="IPR001621">
    <property type="entry name" value="Ligninase"/>
</dbReference>
<name>A0A9P3G584_9APHY</name>
<comment type="cofactor">
    <cofactor evidence="12 15">
        <name>Ca(2+)</name>
        <dbReference type="ChEBI" id="CHEBI:29108"/>
    </cofactor>
    <text evidence="12 15">Binds 2 calcium ions per subunit.</text>
</comment>
<evidence type="ECO:0000256" key="1">
    <source>
        <dbReference type="ARBA" id="ARBA00006089"/>
    </source>
</evidence>
<dbReference type="SUPFAM" id="SSF48113">
    <property type="entry name" value="Heme-dependent peroxidases"/>
    <property type="match status" value="1"/>
</dbReference>
<dbReference type="PANTHER" id="PTHR31356">
    <property type="entry name" value="THYLAKOID LUMENAL 29 KDA PROTEIN, CHLOROPLASTIC-RELATED"/>
    <property type="match status" value="1"/>
</dbReference>
<dbReference type="InterPro" id="IPR002016">
    <property type="entry name" value="Haem_peroxidase"/>
</dbReference>
<keyword evidence="8 14" id="KW-1015">Disulfide bond</keyword>
<dbReference type="InterPro" id="IPR044831">
    <property type="entry name" value="Ccp1-like"/>
</dbReference>
<feature type="disulfide bond" evidence="14">
    <location>
        <begin position="61"/>
        <end position="326"/>
    </location>
</feature>
<evidence type="ECO:0000313" key="18">
    <source>
        <dbReference type="Proteomes" id="UP000703269"/>
    </source>
</evidence>
<dbReference type="GO" id="GO:0020037">
    <property type="term" value="F:heme binding"/>
    <property type="evidence" value="ECO:0007669"/>
    <property type="project" value="UniProtKB-UniRule"/>
</dbReference>
<dbReference type="PRINTS" id="PR00458">
    <property type="entry name" value="PEROXIDASE"/>
</dbReference>
<evidence type="ECO:0000256" key="15">
    <source>
        <dbReference type="RuleBase" id="RU363051"/>
    </source>
</evidence>
<comment type="caution">
    <text evidence="17">The sequence shown here is derived from an EMBL/GenBank/DDBJ whole genome shotgun (WGS) entry which is preliminary data.</text>
</comment>
<dbReference type="InterPro" id="IPR024589">
    <property type="entry name" value="Ligninase_C"/>
</dbReference>
<keyword evidence="5" id="KW-0732">Signal</keyword>
<keyword evidence="3 12" id="KW-0349">Heme</keyword>
<keyword evidence="6 15" id="KW-0560">Oxidoreductase</keyword>
<feature type="binding site" evidence="12">
    <location>
        <position position="109"/>
    </location>
    <ligand>
        <name>Ca(2+)</name>
        <dbReference type="ChEBI" id="CHEBI:29108"/>
        <label>1</label>
    </ligand>
</feature>
<feature type="binding site" evidence="12">
    <location>
        <position position="235"/>
    </location>
    <ligand>
        <name>Ca(2+)</name>
        <dbReference type="ChEBI" id="CHEBI:29108"/>
        <label>2</label>
    </ligand>
</feature>
<feature type="binding site" evidence="12">
    <location>
        <position position="111"/>
    </location>
    <ligand>
        <name>Ca(2+)</name>
        <dbReference type="ChEBI" id="CHEBI:29108"/>
        <label>1</label>
    </ligand>
</feature>
<dbReference type="EMBL" id="BPQB01000012">
    <property type="protein sequence ID" value="GJE89422.1"/>
    <property type="molecule type" value="Genomic_DNA"/>
</dbReference>
<evidence type="ECO:0000259" key="16">
    <source>
        <dbReference type="PROSITE" id="PS50873"/>
    </source>
</evidence>
<dbReference type="Proteomes" id="UP000703269">
    <property type="component" value="Unassembled WGS sequence"/>
</dbReference>
<dbReference type="Gene3D" id="1.10.420.10">
    <property type="entry name" value="Peroxidase, domain 2"/>
    <property type="match status" value="1"/>
</dbReference>
<feature type="binding site" evidence="12">
    <location>
        <position position="94"/>
    </location>
    <ligand>
        <name>Ca(2+)</name>
        <dbReference type="ChEBI" id="CHEBI:29108"/>
        <label>1</label>
    </ligand>
</feature>
<dbReference type="AlphaFoldDB" id="A0A9P3G584"/>
<feature type="binding site" evidence="12">
    <location>
        <position position="218"/>
    </location>
    <ligand>
        <name>Ca(2+)</name>
        <dbReference type="ChEBI" id="CHEBI:29108"/>
        <label>2</label>
    </ligand>
</feature>
<dbReference type="EC" id="1.11.1.-" evidence="15"/>
<keyword evidence="10" id="KW-0439">Lignin degradation</keyword>
<dbReference type="PANTHER" id="PTHR31356:SF66">
    <property type="entry name" value="CATALASE-PEROXIDASE"/>
    <property type="match status" value="1"/>
</dbReference>
<feature type="binding site" description="axial binding residue" evidence="12">
    <location>
        <position position="217"/>
    </location>
    <ligand>
        <name>heme b</name>
        <dbReference type="ChEBI" id="CHEBI:60344"/>
    </ligand>
    <ligandPart>
        <name>Fe</name>
        <dbReference type="ChEBI" id="CHEBI:18248"/>
    </ligandPart>
</feature>
<feature type="binding site" evidence="12">
    <location>
        <position position="237"/>
    </location>
    <ligand>
        <name>Ca(2+)</name>
        <dbReference type="ChEBI" id="CHEBI:29108"/>
        <label>2</label>
    </ligand>
</feature>
<evidence type="ECO:0000256" key="3">
    <source>
        <dbReference type="ARBA" id="ARBA00022617"/>
    </source>
</evidence>
<evidence type="ECO:0000256" key="7">
    <source>
        <dbReference type="ARBA" id="ARBA00023004"/>
    </source>
</evidence>
<keyword evidence="7 12" id="KW-0408">Iron</keyword>
<evidence type="ECO:0000256" key="11">
    <source>
        <dbReference type="PIRSR" id="PIRSR601621-1"/>
    </source>
</evidence>
<comment type="similarity">
    <text evidence="1 15">Belongs to the peroxidase family. Ligninase subfamily.</text>
</comment>
<feature type="disulfide bond" evidence="14">
    <location>
        <begin position="80"/>
        <end position="162"/>
    </location>
</feature>
<feature type="binding site" evidence="12">
    <location>
        <position position="113"/>
    </location>
    <ligand>
        <name>Ca(2+)</name>
        <dbReference type="ChEBI" id="CHEBI:29108"/>
        <label>1</label>
    </ligand>
</feature>
<evidence type="ECO:0000256" key="4">
    <source>
        <dbReference type="ARBA" id="ARBA00022723"/>
    </source>
</evidence>
<keyword evidence="9" id="KW-0325">Glycoprotein</keyword>
<evidence type="ECO:0000256" key="6">
    <source>
        <dbReference type="ARBA" id="ARBA00023002"/>
    </source>
</evidence>
<gene>
    <name evidence="17" type="ORF">PsYK624_055230</name>
</gene>
<dbReference type="Gene3D" id="1.10.520.10">
    <property type="match status" value="1"/>
</dbReference>
<dbReference type="PRINTS" id="PR00462">
    <property type="entry name" value="LIGNINASE"/>
</dbReference>
<evidence type="ECO:0000256" key="5">
    <source>
        <dbReference type="ARBA" id="ARBA00022729"/>
    </source>
</evidence>
<dbReference type="PROSITE" id="PS50873">
    <property type="entry name" value="PEROXIDASE_4"/>
    <property type="match status" value="1"/>
</dbReference>
<feature type="domain" description="Plant heme peroxidase family profile" evidence="16">
    <location>
        <begin position="145"/>
        <end position="330"/>
    </location>
</feature>
<keyword evidence="2 15" id="KW-0575">Peroxidase</keyword>
<accession>A0A9P3G584</accession>
<feature type="active site" description="Proton acceptor" evidence="11">
    <location>
        <position position="93"/>
    </location>
</feature>
<dbReference type="GO" id="GO:0034599">
    <property type="term" value="P:cellular response to oxidative stress"/>
    <property type="evidence" value="ECO:0007669"/>
    <property type="project" value="InterPro"/>
</dbReference>
<evidence type="ECO:0000256" key="9">
    <source>
        <dbReference type="ARBA" id="ARBA00023180"/>
    </source>
</evidence>
<evidence type="ECO:0000313" key="17">
    <source>
        <dbReference type="EMBL" id="GJE89422.1"/>
    </source>
</evidence>
<keyword evidence="18" id="KW-1185">Reference proteome</keyword>
<evidence type="ECO:0000256" key="8">
    <source>
        <dbReference type="ARBA" id="ARBA00023157"/>
    </source>
</evidence>
<dbReference type="PROSITE" id="PS00436">
    <property type="entry name" value="PEROXIDASE_2"/>
    <property type="match status" value="1"/>
</dbReference>
<dbReference type="GO" id="GO:0004601">
    <property type="term" value="F:peroxidase activity"/>
    <property type="evidence" value="ECO:0007669"/>
    <property type="project" value="UniProtKB-KW"/>
</dbReference>
<feature type="site" description="Transition state stabilizer" evidence="13">
    <location>
        <position position="89"/>
    </location>
</feature>
<dbReference type="GO" id="GO:0046274">
    <property type="term" value="P:lignin catabolic process"/>
    <property type="evidence" value="ECO:0007669"/>
    <property type="project" value="UniProtKB-KW"/>
</dbReference>
<dbReference type="GO" id="GO:0046872">
    <property type="term" value="F:metal ion binding"/>
    <property type="evidence" value="ECO:0007669"/>
    <property type="project" value="UniProtKB-UniRule"/>
</dbReference>
<comment type="cofactor">
    <cofactor evidence="12">
        <name>heme b</name>
        <dbReference type="ChEBI" id="CHEBI:60344"/>
    </cofactor>
    <text evidence="12">Binds 1 heme b (iron(II)-protoporphyrin IX) group per subunit.</text>
</comment>
<evidence type="ECO:0000256" key="10">
    <source>
        <dbReference type="ARBA" id="ARBA00023185"/>
    </source>
</evidence>
<dbReference type="PROSITE" id="PS00435">
    <property type="entry name" value="PEROXIDASE_1"/>
    <property type="match status" value="1"/>
</dbReference>
<evidence type="ECO:0000256" key="14">
    <source>
        <dbReference type="PIRSR" id="PIRSR601621-4"/>
    </source>
</evidence>
<dbReference type="Pfam" id="PF00141">
    <property type="entry name" value="peroxidase"/>
    <property type="match status" value="1"/>
</dbReference>
<dbReference type="Pfam" id="PF11895">
    <property type="entry name" value="Peroxidase_ext"/>
    <property type="match status" value="1"/>
</dbReference>
<dbReference type="OrthoDB" id="2113341at2759"/>
<keyword evidence="12 15" id="KW-0106">Calcium</keyword>
<dbReference type="InterPro" id="IPR019793">
    <property type="entry name" value="Peroxidases_heam-ligand_BS"/>
</dbReference>
<protein>
    <recommendedName>
        <fullName evidence="15">Peroxidase</fullName>
        <ecNumber evidence="15">1.11.1.-</ecNumber>
    </recommendedName>
</protein>
<reference evidence="17 18" key="1">
    <citation type="submission" date="2021-08" db="EMBL/GenBank/DDBJ databases">
        <title>Draft Genome Sequence of Phanerochaete sordida strain YK-624.</title>
        <authorList>
            <person name="Mori T."/>
            <person name="Dohra H."/>
            <person name="Suzuki T."/>
            <person name="Kawagishi H."/>
            <person name="Hirai H."/>
        </authorList>
    </citation>
    <scope>NUCLEOTIDE SEQUENCE [LARGE SCALE GENOMIC DNA]</scope>
    <source>
        <strain evidence="17 18">YK-624</strain>
    </source>
</reference>
<evidence type="ECO:0000256" key="13">
    <source>
        <dbReference type="PIRSR" id="PIRSR601621-3"/>
    </source>
</evidence>
<dbReference type="InterPro" id="IPR019794">
    <property type="entry name" value="Peroxidases_AS"/>
</dbReference>
<dbReference type="InterPro" id="IPR010255">
    <property type="entry name" value="Haem_peroxidase_sf"/>
</dbReference>